<evidence type="ECO:0000313" key="2">
    <source>
        <dbReference type="Proteomes" id="UP000244896"/>
    </source>
</evidence>
<organism evidence="1 2">
    <name type="scientific">Ereboglobus luteus</name>
    <dbReference type="NCBI Taxonomy" id="1796921"/>
    <lineage>
        <taxon>Bacteria</taxon>
        <taxon>Pseudomonadati</taxon>
        <taxon>Verrucomicrobiota</taxon>
        <taxon>Opitutia</taxon>
        <taxon>Opitutales</taxon>
        <taxon>Opitutaceae</taxon>
        <taxon>Ereboglobus</taxon>
    </lineage>
</organism>
<dbReference type="KEGG" id="elut:CKA38_09775"/>
<evidence type="ECO:0000313" key="1">
    <source>
        <dbReference type="EMBL" id="AWI09495.1"/>
    </source>
</evidence>
<dbReference type="EMBL" id="CP023004">
    <property type="protein sequence ID" value="AWI09495.1"/>
    <property type="molecule type" value="Genomic_DNA"/>
</dbReference>
<sequence>MKPELDTESRLFKKPFHVVFRNAGIEFLIPKNYNSKIQDLKQRRYKEIDGEHYLFCKSGDGTFAIDPPAAAPGYTISISHMPEYTAEFYYQNYSGMYEDISASLPDDLQMPVTALSVTPAPIGTISCQLVLDAPAGGVVLMTGSGIPRDDLDEFTALAEYIKPYEGDIPDESDKDAYKANTYHPEIKPEDEEVDEDDAEGVSRSLYPELNVYDAEDHKKCYKGDEDQITVDLKDKDQMRRVLNFLIKNFDDMADYEFGEEKDGEFKEYDFRADDIGYDSEIPFYTAAAAFPELHKKILAYIDLAIDSDGAWRNDEVPKGMNAAYAMAMQDQKYIPKYIQLLRSMDMDHEVYQGGQIVSIAAKWKDYDNVLALLATRACTGAGQHGIETLGFIVEHILPELKNEGQKRDTFIGHLFVDATRHHDHTRGRYDQLLKYYIAPVLDMLEVDYNEQKVEIVLQIAGAGSMPGASDLI</sequence>
<reference evidence="1 2" key="1">
    <citation type="journal article" date="2018" name="Syst. Appl. Microbiol.">
        <title>Ereboglobus luteus gen. nov. sp. nov. from cockroach guts, and new insights into the oxygen relationship of the genera Opitutus and Didymococcus (Verrucomicrobia: Opitutaceae).</title>
        <authorList>
            <person name="Tegtmeier D."/>
            <person name="Belitz A."/>
            <person name="Radek R."/>
            <person name="Heimerl T."/>
            <person name="Brune A."/>
        </authorList>
    </citation>
    <scope>NUCLEOTIDE SEQUENCE [LARGE SCALE GENOMIC DNA]</scope>
    <source>
        <strain evidence="1 2">Ho45</strain>
    </source>
</reference>
<name>A0A2U8E402_9BACT</name>
<dbReference type="Proteomes" id="UP000244896">
    <property type="component" value="Chromosome"/>
</dbReference>
<dbReference type="AlphaFoldDB" id="A0A2U8E402"/>
<dbReference type="RefSeq" id="WP_152032779.1">
    <property type="nucleotide sequence ID" value="NZ_CP023004.1"/>
</dbReference>
<proteinExistence type="predicted"/>
<gene>
    <name evidence="1" type="ORF">CKA38_09775</name>
</gene>
<accession>A0A2U8E402</accession>
<dbReference type="OrthoDB" id="6058254at2"/>
<protein>
    <submittedName>
        <fullName evidence="1">Uncharacterized protein</fullName>
    </submittedName>
</protein>
<keyword evidence="2" id="KW-1185">Reference proteome</keyword>